<dbReference type="Proteomes" id="UP000436006">
    <property type="component" value="Unassembled WGS sequence"/>
</dbReference>
<gene>
    <name evidence="4" type="ORF">GO755_26830</name>
</gene>
<dbReference type="GO" id="GO:0000156">
    <property type="term" value="F:phosphorelay response regulator activity"/>
    <property type="evidence" value="ECO:0007669"/>
    <property type="project" value="InterPro"/>
</dbReference>
<dbReference type="SMART" id="SM00850">
    <property type="entry name" value="LytTR"/>
    <property type="match status" value="1"/>
</dbReference>
<dbReference type="Pfam" id="PF00072">
    <property type="entry name" value="Response_reg"/>
    <property type="match status" value="1"/>
</dbReference>
<evidence type="ECO:0000259" key="2">
    <source>
        <dbReference type="PROSITE" id="PS50110"/>
    </source>
</evidence>
<evidence type="ECO:0000259" key="3">
    <source>
        <dbReference type="PROSITE" id="PS50930"/>
    </source>
</evidence>
<dbReference type="Gene3D" id="2.40.50.1020">
    <property type="entry name" value="LytTr DNA-binding domain"/>
    <property type="match status" value="1"/>
</dbReference>
<dbReference type="PROSITE" id="PS50110">
    <property type="entry name" value="RESPONSE_REGULATORY"/>
    <property type="match status" value="1"/>
</dbReference>
<dbReference type="SUPFAM" id="SSF52172">
    <property type="entry name" value="CheY-like"/>
    <property type="match status" value="1"/>
</dbReference>
<dbReference type="PROSITE" id="PS50930">
    <property type="entry name" value="HTH_LYTTR"/>
    <property type="match status" value="1"/>
</dbReference>
<dbReference type="Gene3D" id="3.40.50.2300">
    <property type="match status" value="1"/>
</dbReference>
<dbReference type="EMBL" id="WPIN01000012">
    <property type="protein sequence ID" value="MVM33683.1"/>
    <property type="molecule type" value="Genomic_DNA"/>
</dbReference>
<dbReference type="GO" id="GO:0003677">
    <property type="term" value="F:DNA binding"/>
    <property type="evidence" value="ECO:0007669"/>
    <property type="project" value="InterPro"/>
</dbReference>
<dbReference type="AlphaFoldDB" id="A0A7K1SIT2"/>
<dbReference type="PANTHER" id="PTHR37299:SF1">
    <property type="entry name" value="STAGE 0 SPORULATION PROTEIN A HOMOLOG"/>
    <property type="match status" value="1"/>
</dbReference>
<feature type="domain" description="HTH LytTR-type" evidence="3">
    <location>
        <begin position="136"/>
        <end position="234"/>
    </location>
</feature>
<dbReference type="SMART" id="SM00448">
    <property type="entry name" value="REC"/>
    <property type="match status" value="1"/>
</dbReference>
<evidence type="ECO:0000313" key="5">
    <source>
        <dbReference type="Proteomes" id="UP000436006"/>
    </source>
</evidence>
<feature type="domain" description="Response regulatory" evidence="2">
    <location>
        <begin position="3"/>
        <end position="114"/>
    </location>
</feature>
<dbReference type="InterPro" id="IPR011006">
    <property type="entry name" value="CheY-like_superfamily"/>
</dbReference>
<dbReference type="InterPro" id="IPR007492">
    <property type="entry name" value="LytTR_DNA-bd_dom"/>
</dbReference>
<evidence type="ECO:0000256" key="1">
    <source>
        <dbReference type="PROSITE-ProRule" id="PRU00169"/>
    </source>
</evidence>
<accession>A0A7K1SIT2</accession>
<keyword evidence="5" id="KW-1185">Reference proteome</keyword>
<reference evidence="4 5" key="1">
    <citation type="submission" date="2019-12" db="EMBL/GenBank/DDBJ databases">
        <title>Spirosoma sp. HMF4905 genome sequencing and assembly.</title>
        <authorList>
            <person name="Kang H."/>
            <person name="Cha I."/>
            <person name="Kim H."/>
            <person name="Joh K."/>
        </authorList>
    </citation>
    <scope>NUCLEOTIDE SEQUENCE [LARGE SCALE GENOMIC DNA]</scope>
    <source>
        <strain evidence="4 5">HMF4905</strain>
    </source>
</reference>
<name>A0A7K1SIT2_9BACT</name>
<sequence>MINCLIVDDEPVARTILRNYCSHLPELHIIAECGHALEAKAILSEQSIDLIFLDIHMPVLTGISFVNTLKNSPQVIFTTAYEEYAVTAFDLAACDYLLKPFSLERFIVAVDKAKEKLQGSPKRVAEANTPSPQTYFFVKSEGKIYKVAYDDCLYIEAQGNYTKVVTIGSTFLPKMAFSTLTALLPADLFIRVHRSFLINKSMINHIDGNRVYVQQKEIPIAETYRDSFLSKLGL</sequence>
<keyword evidence="1" id="KW-0597">Phosphoprotein</keyword>
<comment type="caution">
    <text evidence="4">The sequence shown here is derived from an EMBL/GenBank/DDBJ whole genome shotgun (WGS) entry which is preliminary data.</text>
</comment>
<dbReference type="PANTHER" id="PTHR37299">
    <property type="entry name" value="TRANSCRIPTIONAL REGULATOR-RELATED"/>
    <property type="match status" value="1"/>
</dbReference>
<protein>
    <submittedName>
        <fullName evidence="4">Response regulator</fullName>
    </submittedName>
</protein>
<dbReference type="Pfam" id="PF04397">
    <property type="entry name" value="LytTR"/>
    <property type="match status" value="1"/>
</dbReference>
<dbReference type="RefSeq" id="WP_157588398.1">
    <property type="nucleotide sequence ID" value="NZ_WPIN01000012.1"/>
</dbReference>
<organism evidence="4 5">
    <name type="scientific">Spirosoma arboris</name>
    <dbReference type="NCBI Taxonomy" id="2682092"/>
    <lineage>
        <taxon>Bacteria</taxon>
        <taxon>Pseudomonadati</taxon>
        <taxon>Bacteroidota</taxon>
        <taxon>Cytophagia</taxon>
        <taxon>Cytophagales</taxon>
        <taxon>Cytophagaceae</taxon>
        <taxon>Spirosoma</taxon>
    </lineage>
</organism>
<feature type="modified residue" description="4-aspartylphosphate" evidence="1">
    <location>
        <position position="54"/>
    </location>
</feature>
<dbReference type="InterPro" id="IPR001789">
    <property type="entry name" value="Sig_transdc_resp-reg_receiver"/>
</dbReference>
<dbReference type="InterPro" id="IPR046947">
    <property type="entry name" value="LytR-like"/>
</dbReference>
<proteinExistence type="predicted"/>
<evidence type="ECO:0000313" key="4">
    <source>
        <dbReference type="EMBL" id="MVM33683.1"/>
    </source>
</evidence>